<keyword evidence="3" id="KW-0472">Membrane</keyword>
<comment type="similarity">
    <text evidence="1">Belongs to the ABC transporter superfamily.</text>
</comment>
<evidence type="ECO:0000313" key="8">
    <source>
        <dbReference type="EMBL" id="MBB3117205.1"/>
    </source>
</evidence>
<dbReference type="CDD" id="cd03224">
    <property type="entry name" value="ABC_TM1139_LivF_branched"/>
    <property type="match status" value="1"/>
</dbReference>
<dbReference type="Proteomes" id="UP000541535">
    <property type="component" value="Unassembled WGS sequence"/>
</dbReference>
<keyword evidence="4" id="KW-0547">Nucleotide-binding</keyword>
<dbReference type="GO" id="GO:0015658">
    <property type="term" value="F:branched-chain amino acid transmembrane transporter activity"/>
    <property type="evidence" value="ECO:0007669"/>
    <property type="project" value="TreeGrafter"/>
</dbReference>
<dbReference type="GO" id="GO:0016887">
    <property type="term" value="F:ATP hydrolysis activity"/>
    <property type="evidence" value="ECO:0007669"/>
    <property type="project" value="InterPro"/>
</dbReference>
<dbReference type="RefSeq" id="WP_183439190.1">
    <property type="nucleotide sequence ID" value="NZ_JACHXD010000001.1"/>
</dbReference>
<evidence type="ECO:0000256" key="5">
    <source>
        <dbReference type="ARBA" id="ARBA00022840"/>
    </source>
</evidence>
<evidence type="ECO:0000256" key="3">
    <source>
        <dbReference type="ARBA" id="ARBA00022475"/>
    </source>
</evidence>
<evidence type="ECO:0000259" key="7">
    <source>
        <dbReference type="PROSITE" id="PS50893"/>
    </source>
</evidence>
<name>A0A7W5B6S4_9BURK</name>
<dbReference type="InterPro" id="IPR052156">
    <property type="entry name" value="BCAA_Transport_ATP-bd_LivF"/>
</dbReference>
<evidence type="ECO:0000256" key="1">
    <source>
        <dbReference type="ARBA" id="ARBA00005417"/>
    </source>
</evidence>
<dbReference type="InterPro" id="IPR027417">
    <property type="entry name" value="P-loop_NTPase"/>
</dbReference>
<dbReference type="GO" id="GO:0005524">
    <property type="term" value="F:ATP binding"/>
    <property type="evidence" value="ECO:0007669"/>
    <property type="project" value="UniProtKB-KW"/>
</dbReference>
<proteinExistence type="inferred from homology"/>
<sequence>MTTLHAVPSIQPAPQPYLSVNNIEVIYDHVILVLKGVSLQVPQGKIVALLGANGAGKSTTLKTISTLLRGERGDVTKGEVQFKGERIDQLTPNELVKRGLSQVMEGRHCFGHLTIEENLLTGAYTRSLSRAELREALDKVYHYFPRLKERRASQAGYTSGGEQQMCAIGRALMAKPSMILLDEPSMGIAPQIVDEIFGIVKDLNTKENVSFLLAEQNTMVALRYADFGYILENGRVVMEGAADELANNEDVKEFYLGMSGAGRKSFRDMKFYRRRKRWLA</sequence>
<dbReference type="PROSITE" id="PS50893">
    <property type="entry name" value="ABC_TRANSPORTER_2"/>
    <property type="match status" value="1"/>
</dbReference>
<feature type="domain" description="ABC transporter" evidence="7">
    <location>
        <begin position="18"/>
        <end position="258"/>
    </location>
</feature>
<dbReference type="SMART" id="SM00382">
    <property type="entry name" value="AAA"/>
    <property type="match status" value="1"/>
</dbReference>
<organism evidence="8 9">
    <name type="scientific">Pseudoduganella violacea</name>
    <dbReference type="NCBI Taxonomy" id="1715466"/>
    <lineage>
        <taxon>Bacteria</taxon>
        <taxon>Pseudomonadati</taxon>
        <taxon>Pseudomonadota</taxon>
        <taxon>Betaproteobacteria</taxon>
        <taxon>Burkholderiales</taxon>
        <taxon>Oxalobacteraceae</taxon>
        <taxon>Telluria group</taxon>
        <taxon>Pseudoduganella</taxon>
    </lineage>
</organism>
<keyword evidence="5 8" id="KW-0067">ATP-binding</keyword>
<dbReference type="EMBL" id="JACHXD010000001">
    <property type="protein sequence ID" value="MBB3117205.1"/>
    <property type="molecule type" value="Genomic_DNA"/>
</dbReference>
<keyword evidence="3" id="KW-1003">Cell membrane</keyword>
<dbReference type="Gene3D" id="3.40.50.300">
    <property type="entry name" value="P-loop containing nucleotide triphosphate hydrolases"/>
    <property type="match status" value="1"/>
</dbReference>
<comment type="caution">
    <text evidence="8">The sequence shown here is derived from an EMBL/GenBank/DDBJ whole genome shotgun (WGS) entry which is preliminary data.</text>
</comment>
<dbReference type="SUPFAM" id="SSF52540">
    <property type="entry name" value="P-loop containing nucleoside triphosphate hydrolases"/>
    <property type="match status" value="1"/>
</dbReference>
<protein>
    <submittedName>
        <fullName evidence="8">Branched-chain amino acid transport system ATP-binding protein</fullName>
    </submittedName>
</protein>
<dbReference type="InterPro" id="IPR003593">
    <property type="entry name" value="AAA+_ATPase"/>
</dbReference>
<dbReference type="InterPro" id="IPR003439">
    <property type="entry name" value="ABC_transporter-like_ATP-bd"/>
</dbReference>
<keyword evidence="6" id="KW-0029">Amino-acid transport</keyword>
<evidence type="ECO:0000313" key="9">
    <source>
        <dbReference type="Proteomes" id="UP000541535"/>
    </source>
</evidence>
<gene>
    <name evidence="8" type="ORF">FHS03_000224</name>
</gene>
<evidence type="ECO:0000256" key="2">
    <source>
        <dbReference type="ARBA" id="ARBA00022448"/>
    </source>
</evidence>
<dbReference type="PANTHER" id="PTHR43820:SF8">
    <property type="entry name" value="ABC TRANSPORTER SUBSTRATE-BINDING PROTEIN"/>
    <property type="match status" value="1"/>
</dbReference>
<dbReference type="Pfam" id="PF00005">
    <property type="entry name" value="ABC_tran"/>
    <property type="match status" value="1"/>
</dbReference>
<dbReference type="PANTHER" id="PTHR43820">
    <property type="entry name" value="HIGH-AFFINITY BRANCHED-CHAIN AMINO ACID TRANSPORT ATP-BINDING PROTEIN LIVF"/>
    <property type="match status" value="1"/>
</dbReference>
<dbReference type="GO" id="GO:0015807">
    <property type="term" value="P:L-amino acid transport"/>
    <property type="evidence" value="ECO:0007669"/>
    <property type="project" value="TreeGrafter"/>
</dbReference>
<keyword evidence="9" id="KW-1185">Reference proteome</keyword>
<reference evidence="8 9" key="1">
    <citation type="submission" date="2020-08" db="EMBL/GenBank/DDBJ databases">
        <title>Genomic Encyclopedia of Type Strains, Phase III (KMG-III): the genomes of soil and plant-associated and newly described type strains.</title>
        <authorList>
            <person name="Whitman W."/>
        </authorList>
    </citation>
    <scope>NUCLEOTIDE SEQUENCE [LARGE SCALE GENOMIC DNA]</scope>
    <source>
        <strain evidence="8 9">CECT 8897</strain>
    </source>
</reference>
<keyword evidence="2" id="KW-0813">Transport</keyword>
<evidence type="ECO:0000256" key="4">
    <source>
        <dbReference type="ARBA" id="ARBA00022741"/>
    </source>
</evidence>
<dbReference type="AlphaFoldDB" id="A0A7W5B6S4"/>
<accession>A0A7W5B6S4</accession>
<evidence type="ECO:0000256" key="6">
    <source>
        <dbReference type="ARBA" id="ARBA00022970"/>
    </source>
</evidence>